<dbReference type="AlphaFoldDB" id="A0A5J5EG86"/>
<feature type="compositionally biased region" description="Low complexity" evidence="1">
    <location>
        <begin position="233"/>
        <end position="248"/>
    </location>
</feature>
<dbReference type="EMBL" id="VXIS01000317">
    <property type="protein sequence ID" value="KAA8894715.1"/>
    <property type="molecule type" value="Genomic_DNA"/>
</dbReference>
<feature type="compositionally biased region" description="Basic residues" evidence="1">
    <location>
        <begin position="385"/>
        <end position="398"/>
    </location>
</feature>
<dbReference type="GO" id="GO:0003677">
    <property type="term" value="F:DNA binding"/>
    <property type="evidence" value="ECO:0007669"/>
    <property type="project" value="InterPro"/>
</dbReference>
<name>A0A5J5EG86_9PEZI</name>
<dbReference type="SMART" id="SM00384">
    <property type="entry name" value="AT_hook"/>
    <property type="match status" value="3"/>
</dbReference>
<dbReference type="InParanoid" id="A0A5J5EG86"/>
<feature type="compositionally biased region" description="Polar residues" evidence="1">
    <location>
        <begin position="109"/>
        <end position="145"/>
    </location>
</feature>
<evidence type="ECO:0000256" key="1">
    <source>
        <dbReference type="SAM" id="MobiDB-lite"/>
    </source>
</evidence>
<dbReference type="Proteomes" id="UP000326924">
    <property type="component" value="Unassembled WGS sequence"/>
</dbReference>
<feature type="compositionally biased region" description="Low complexity" evidence="1">
    <location>
        <begin position="269"/>
        <end position="300"/>
    </location>
</feature>
<gene>
    <name evidence="2" type="ORF">FN846DRAFT_894833</name>
</gene>
<keyword evidence="3" id="KW-1185">Reference proteome</keyword>
<comment type="caution">
    <text evidence="2">The sequence shown here is derived from an EMBL/GenBank/DDBJ whole genome shotgun (WGS) entry which is preliminary data.</text>
</comment>
<evidence type="ECO:0000313" key="3">
    <source>
        <dbReference type="Proteomes" id="UP000326924"/>
    </source>
</evidence>
<dbReference type="Pfam" id="PF02178">
    <property type="entry name" value="AT_hook"/>
    <property type="match status" value="2"/>
</dbReference>
<proteinExistence type="predicted"/>
<dbReference type="PRINTS" id="PR00929">
    <property type="entry name" value="ATHOOK"/>
</dbReference>
<dbReference type="InterPro" id="IPR017956">
    <property type="entry name" value="AT_hook_DNA-bd_motif"/>
</dbReference>
<protein>
    <submittedName>
        <fullName evidence="2">Uncharacterized protein</fullName>
    </submittedName>
</protein>
<feature type="region of interest" description="Disordered" evidence="1">
    <location>
        <begin position="212"/>
        <end position="312"/>
    </location>
</feature>
<evidence type="ECO:0000313" key="2">
    <source>
        <dbReference type="EMBL" id="KAA8894715.1"/>
    </source>
</evidence>
<feature type="compositionally biased region" description="Polar residues" evidence="1">
    <location>
        <begin position="215"/>
        <end position="228"/>
    </location>
</feature>
<accession>A0A5J5EG86</accession>
<feature type="region of interest" description="Disordered" evidence="1">
    <location>
        <begin position="1"/>
        <end position="190"/>
    </location>
</feature>
<sequence length="398" mass="40684">MARHKAPAITHPRDAIRKHNILHPPPSKATSAPNKRCAKPNPAACATEESTETPDSSARMDIATPQAVQAPEQPAVEDAGNKTATAGGEPFTATPLPATEIPAVGFTNGDPTQTGSSNQIATKAVPQLSSPCTGSLTFRGGNTLSAAPKPTDSIPAAAPATGTRKRSTNMVEPPPAKRKRGRPPKAVAEHGRCLLSAVREVPADVGADGAAAVTQPANVSDEITPNDHTQLKLAGIPSAAPASALGGAAKKKRGRPAKVTLTAPTHQSPANAEAAAPRRNPGRQSKPAHTSTPTASPSSSNEHAPQPDRRSLIVVLKHPSIVDDAQPDRLSLIAVLKLPSIVDAVACDVSGTVVEATAAATSNITAEATAAPQPPNGNIATQAPGRKRGRTRKAHALK</sequence>
<organism evidence="2 3">
    <name type="scientific">Sphaerosporella brunnea</name>
    <dbReference type="NCBI Taxonomy" id="1250544"/>
    <lineage>
        <taxon>Eukaryota</taxon>
        <taxon>Fungi</taxon>
        <taxon>Dikarya</taxon>
        <taxon>Ascomycota</taxon>
        <taxon>Pezizomycotina</taxon>
        <taxon>Pezizomycetes</taxon>
        <taxon>Pezizales</taxon>
        <taxon>Pyronemataceae</taxon>
        <taxon>Sphaerosporella</taxon>
    </lineage>
</organism>
<feature type="region of interest" description="Disordered" evidence="1">
    <location>
        <begin position="369"/>
        <end position="398"/>
    </location>
</feature>
<reference evidence="2 3" key="1">
    <citation type="submission" date="2019-09" db="EMBL/GenBank/DDBJ databases">
        <title>Draft genome of the ectomycorrhizal ascomycete Sphaerosporella brunnea.</title>
        <authorList>
            <consortium name="DOE Joint Genome Institute"/>
            <person name="Benucci G.M."/>
            <person name="Marozzi G."/>
            <person name="Antonielli L."/>
            <person name="Sanchez S."/>
            <person name="Marco P."/>
            <person name="Wang X."/>
            <person name="Falini L.B."/>
            <person name="Barry K."/>
            <person name="Haridas S."/>
            <person name="Lipzen A."/>
            <person name="Labutti K."/>
            <person name="Grigoriev I.V."/>
            <person name="Murat C."/>
            <person name="Martin F."/>
            <person name="Albertini E."/>
            <person name="Donnini D."/>
            <person name="Bonito G."/>
        </authorList>
    </citation>
    <scope>NUCLEOTIDE SEQUENCE [LARGE SCALE GENOMIC DNA]</scope>
    <source>
        <strain evidence="2 3">Sb_GMNB300</strain>
    </source>
</reference>